<feature type="transmembrane region" description="Helical" evidence="2">
    <location>
        <begin position="6"/>
        <end position="27"/>
    </location>
</feature>
<feature type="compositionally biased region" description="Basic and acidic residues" evidence="1">
    <location>
        <begin position="322"/>
        <end position="351"/>
    </location>
</feature>
<reference evidence="4 5" key="1">
    <citation type="submission" date="2014-02" db="EMBL/GenBank/DDBJ databases">
        <title>The genome sequence of Colletotrichum fioriniae PJ7.</title>
        <authorList>
            <person name="Baroncelli R."/>
            <person name="Thon M.R."/>
        </authorList>
    </citation>
    <scope>NUCLEOTIDE SEQUENCE [LARGE SCALE GENOMIC DNA]</scope>
    <source>
        <strain evidence="4 5">PJ7</strain>
    </source>
</reference>
<organism evidence="4 5">
    <name type="scientific">Colletotrichum fioriniae PJ7</name>
    <dbReference type="NCBI Taxonomy" id="1445577"/>
    <lineage>
        <taxon>Eukaryota</taxon>
        <taxon>Fungi</taxon>
        <taxon>Dikarya</taxon>
        <taxon>Ascomycota</taxon>
        <taxon>Pezizomycotina</taxon>
        <taxon>Sordariomycetes</taxon>
        <taxon>Hypocreomycetidae</taxon>
        <taxon>Glomerellales</taxon>
        <taxon>Glomerellaceae</taxon>
        <taxon>Colletotrichum</taxon>
        <taxon>Colletotrichum acutatum species complex</taxon>
    </lineage>
</organism>
<keyword evidence="2" id="KW-0472">Membrane</keyword>
<evidence type="ECO:0000313" key="4">
    <source>
        <dbReference type="EMBL" id="EXF83676.1"/>
    </source>
</evidence>
<name>A0A010RT03_9PEZI</name>
<evidence type="ECO:0000256" key="1">
    <source>
        <dbReference type="SAM" id="MobiDB-lite"/>
    </source>
</evidence>
<dbReference type="HOGENOM" id="CLU_045148_4_1_1"/>
<feature type="domain" description="DUF7703" evidence="3">
    <location>
        <begin position="5"/>
        <end position="260"/>
    </location>
</feature>
<sequence length="351" mass="39520">MAGETGTISVSQVQAMVMIAFAATAYYNTIETFFSIFTTFKRRRGRYFWSMVVSNAGINVNVIAFILRYFGYYQKAIFASSIIIPIAWYSMVTGQAIVLWSRLHLVVHSQRKIRWILTMIIFNAVTMHIPETVIFFLANTSPKQYVMPFKIYEKVELVVFTIQETIIASLFLYEGYKSLKPLSAIKPKAVTSMVRHLASLFAVVFILDTGLIILEYSDKFEIQTMCKPFVYSVKLKVEFVVLNKLLAFTRMSACDCRGPESIPSATLADSNNRTKVGNNGVMVALPAIEQTNGSLSPLWQTARKDYIFDGRTSPISIRSRRGTRDGDLDSSPEEDKATVSIHEKPLVADNG</sequence>
<feature type="transmembrane region" description="Helical" evidence="2">
    <location>
        <begin position="113"/>
        <end position="137"/>
    </location>
</feature>
<dbReference type="InterPro" id="IPR056120">
    <property type="entry name" value="DUF7703"/>
</dbReference>
<evidence type="ECO:0000259" key="3">
    <source>
        <dbReference type="Pfam" id="PF24802"/>
    </source>
</evidence>
<protein>
    <submittedName>
        <fullName evidence="4">Integral membrane protein</fullName>
    </submittedName>
</protein>
<dbReference type="Proteomes" id="UP000020467">
    <property type="component" value="Unassembled WGS sequence"/>
</dbReference>
<dbReference type="AlphaFoldDB" id="A0A010RT03"/>
<gene>
    <name evidence="4" type="ORF">CFIO01_00818</name>
</gene>
<feature type="transmembrane region" description="Helical" evidence="2">
    <location>
        <begin position="157"/>
        <end position="176"/>
    </location>
</feature>
<feature type="transmembrane region" description="Helical" evidence="2">
    <location>
        <begin position="47"/>
        <end position="70"/>
    </location>
</feature>
<feature type="transmembrane region" description="Helical" evidence="2">
    <location>
        <begin position="197"/>
        <end position="216"/>
    </location>
</feature>
<feature type="transmembrane region" description="Helical" evidence="2">
    <location>
        <begin position="76"/>
        <end position="101"/>
    </location>
</feature>
<dbReference type="PANTHER" id="PTHR37013">
    <property type="entry name" value="INTEGRAL MEMBRANE PROTEIN (AFU_ORTHOLOGUE AFUA_1G05950)-RELATED"/>
    <property type="match status" value="1"/>
</dbReference>
<evidence type="ECO:0000256" key="2">
    <source>
        <dbReference type="SAM" id="Phobius"/>
    </source>
</evidence>
<dbReference type="eggNOG" id="ENOG502SH74">
    <property type="taxonomic scope" value="Eukaryota"/>
</dbReference>
<dbReference type="KEGG" id="cfj:CFIO01_00818"/>
<dbReference type="Pfam" id="PF24802">
    <property type="entry name" value="DUF7703"/>
    <property type="match status" value="1"/>
</dbReference>
<accession>A0A010RT03</accession>
<dbReference type="OrthoDB" id="405906at2759"/>
<feature type="region of interest" description="Disordered" evidence="1">
    <location>
        <begin position="317"/>
        <end position="351"/>
    </location>
</feature>
<keyword evidence="2" id="KW-1133">Transmembrane helix</keyword>
<keyword evidence="5" id="KW-1185">Reference proteome</keyword>
<dbReference type="EMBL" id="JARH01000224">
    <property type="protein sequence ID" value="EXF83676.1"/>
    <property type="molecule type" value="Genomic_DNA"/>
</dbReference>
<comment type="caution">
    <text evidence="4">The sequence shown here is derived from an EMBL/GenBank/DDBJ whole genome shotgun (WGS) entry which is preliminary data.</text>
</comment>
<keyword evidence="2" id="KW-0812">Transmembrane</keyword>
<evidence type="ECO:0000313" key="5">
    <source>
        <dbReference type="Proteomes" id="UP000020467"/>
    </source>
</evidence>
<proteinExistence type="predicted"/>
<dbReference type="PANTHER" id="PTHR37013:SF4">
    <property type="entry name" value="INTEGRAL MEMBRANE PROTEIN"/>
    <property type="match status" value="1"/>
</dbReference>